<reference evidence="1 2" key="1">
    <citation type="journal article" date="2010" name="BMC Genomics">
        <title>Complete genome sequence and lifestyle of black-pigmented Corynebacterium aurimucosum ATCC 700975 (formerly C. nigricans CN-1) isolated from a vaginal swab of a woman with spontaneous abortion.</title>
        <authorList>
            <person name="Trost E."/>
            <person name="Gotker S."/>
            <person name="Schneider J."/>
            <person name="Schneiker-Bekel S."/>
            <person name="Szczepanowski R."/>
            <person name="Tilker A."/>
            <person name="Viehoever P."/>
            <person name="Arnold W."/>
            <person name="Bekel T."/>
            <person name="Blom J."/>
            <person name="Gartemann K.H."/>
            <person name="Linke B."/>
            <person name="Goesmann A."/>
            <person name="Puhler A."/>
            <person name="Shukla S.K."/>
            <person name="Tauch A."/>
        </authorList>
    </citation>
    <scope>NUCLEOTIDE SEQUENCE [LARGE SCALE GENOMIC DNA]</scope>
    <source>
        <strain evidence="2">ATCC 700975 / DSM 44827 / CIP 107346 / CN-1</strain>
    </source>
</reference>
<gene>
    <name evidence="1" type="ordered locus">cauri_1783</name>
</gene>
<sequence length="647" mass="73667">MTIRPYPFGFLVSNKPIENQELIQSNFRRFEAWDGIEVYIQPDEPTQLVQDDNLKLLWFGHAAFVGDTSIELPFIERARQELSKGWHAFHSFLDYVVGRWAALIVKDEKTTLYNDTLASQPVYIAREEALLFGSHLPLINEELNARTGITKELVSLGQHKLWDQTEDTRIAALPPNFCFEFETKELNRFYPHPYTSIDEFSSINTAVEQAIALAKRSVQHWGSLDYKVYCALTAGMDTRVCASAALASGIDFSFVTYGSTEPPSEEDGNTKRSYKLDIRVSRLIAETFKKEHVILPMEDVKAYPLSAEDKATLQRNTVGKHALNFQGLYENTLGTHPSICFVGTALEAFRDYYSPAAKPTTSFETFTRIVSALGGYSSKSDDEKLTTELAYELWERYNMKTVLEHGFPVANILYQELRAGRFQSEAINCQASAFLPINPIAIRKLFETAQSLPFYDRKNAVFAKSFIQKACPTLTQFPINDKDFSIAKTNFVDVEAVFSRTAEDEPYERYEQTPPDIIQLKPENLHKGGERFFRKRFSAQTGSLRLTFHNHYNIGRDANNVVIFIRINDNDVYRLPIGKRNDPCTVAVDSLRYGDSVDLGVRSMRENGLAWSNVSLLKLTEWTETPIDFDSSQPLEISSTREFRVAE</sequence>
<evidence type="ECO:0008006" key="3">
    <source>
        <dbReference type="Google" id="ProtNLM"/>
    </source>
</evidence>
<dbReference type="STRING" id="548476.cauri_1783"/>
<keyword evidence="2" id="KW-1185">Reference proteome</keyword>
<dbReference type="RefSeq" id="WP_010190716.1">
    <property type="nucleotide sequence ID" value="NC_012590.1"/>
</dbReference>
<dbReference type="EMBL" id="CP001601">
    <property type="protein sequence ID" value="ACP33376.1"/>
    <property type="molecule type" value="Genomic_DNA"/>
</dbReference>
<protein>
    <recommendedName>
        <fullName evidence="3">Asparagine synthetase domain-containing protein</fullName>
    </recommendedName>
</protein>
<dbReference type="OrthoDB" id="2462219at2"/>
<dbReference type="AlphaFoldDB" id="C3PHS2"/>
<dbReference type="KEGG" id="car:cauri_1783"/>
<dbReference type="eggNOG" id="COG0367">
    <property type="taxonomic scope" value="Bacteria"/>
</dbReference>
<evidence type="ECO:0000313" key="2">
    <source>
        <dbReference type="Proteomes" id="UP000002077"/>
    </source>
</evidence>
<organism evidence="1 2">
    <name type="scientific">Corynebacterium aurimucosum (strain ATCC 700975 / DSM 44827 / CIP 107346 / CN-1)</name>
    <name type="common">Corynebacterium nigricans</name>
    <dbReference type="NCBI Taxonomy" id="548476"/>
    <lineage>
        <taxon>Bacteria</taxon>
        <taxon>Bacillati</taxon>
        <taxon>Actinomycetota</taxon>
        <taxon>Actinomycetes</taxon>
        <taxon>Mycobacteriales</taxon>
        <taxon>Corynebacteriaceae</taxon>
        <taxon>Corynebacterium</taxon>
    </lineage>
</organism>
<proteinExistence type="predicted"/>
<evidence type="ECO:0000313" key="1">
    <source>
        <dbReference type="EMBL" id="ACP33376.1"/>
    </source>
</evidence>
<dbReference type="GeneID" id="31924411"/>
<accession>C3PHS2</accession>
<dbReference type="Proteomes" id="UP000002077">
    <property type="component" value="Chromosome"/>
</dbReference>
<dbReference type="SUPFAM" id="SSF52402">
    <property type="entry name" value="Adenine nucleotide alpha hydrolases-like"/>
    <property type="match status" value="1"/>
</dbReference>
<name>C3PHS2_CORA7</name>
<dbReference type="HOGENOM" id="CLU_423192_0_0_11"/>